<proteinExistence type="predicted"/>
<dbReference type="Proteomes" id="UP000236161">
    <property type="component" value="Unassembled WGS sequence"/>
</dbReference>
<evidence type="ECO:0000313" key="3">
    <source>
        <dbReference type="Proteomes" id="UP000236161"/>
    </source>
</evidence>
<accession>A0A2I0AGD5</accession>
<keyword evidence="1" id="KW-0812">Transmembrane</keyword>
<gene>
    <name evidence="2" type="ORF">AXF42_Ash000448</name>
</gene>
<keyword evidence="3" id="KW-1185">Reference proteome</keyword>
<keyword evidence="1" id="KW-0472">Membrane</keyword>
<protein>
    <submittedName>
        <fullName evidence="2">Uncharacterized protein</fullName>
    </submittedName>
</protein>
<name>A0A2I0AGD5_9ASPA</name>
<evidence type="ECO:0000313" key="2">
    <source>
        <dbReference type="EMBL" id="PKA54613.1"/>
    </source>
</evidence>
<feature type="transmembrane region" description="Helical" evidence="1">
    <location>
        <begin position="60"/>
        <end position="82"/>
    </location>
</feature>
<dbReference type="EMBL" id="KZ451982">
    <property type="protein sequence ID" value="PKA54613.1"/>
    <property type="molecule type" value="Genomic_DNA"/>
</dbReference>
<organism evidence="2 3">
    <name type="scientific">Apostasia shenzhenica</name>
    <dbReference type="NCBI Taxonomy" id="1088818"/>
    <lineage>
        <taxon>Eukaryota</taxon>
        <taxon>Viridiplantae</taxon>
        <taxon>Streptophyta</taxon>
        <taxon>Embryophyta</taxon>
        <taxon>Tracheophyta</taxon>
        <taxon>Spermatophyta</taxon>
        <taxon>Magnoliopsida</taxon>
        <taxon>Liliopsida</taxon>
        <taxon>Asparagales</taxon>
        <taxon>Orchidaceae</taxon>
        <taxon>Apostasioideae</taxon>
        <taxon>Apostasia</taxon>
    </lineage>
</organism>
<reference evidence="2 3" key="1">
    <citation type="journal article" date="2017" name="Nature">
        <title>The Apostasia genome and the evolution of orchids.</title>
        <authorList>
            <person name="Zhang G.Q."/>
            <person name="Liu K.W."/>
            <person name="Li Z."/>
            <person name="Lohaus R."/>
            <person name="Hsiao Y.Y."/>
            <person name="Niu S.C."/>
            <person name="Wang J.Y."/>
            <person name="Lin Y.C."/>
            <person name="Xu Q."/>
            <person name="Chen L.J."/>
            <person name="Yoshida K."/>
            <person name="Fujiwara S."/>
            <person name="Wang Z.W."/>
            <person name="Zhang Y.Q."/>
            <person name="Mitsuda N."/>
            <person name="Wang M."/>
            <person name="Liu G.H."/>
            <person name="Pecoraro L."/>
            <person name="Huang H.X."/>
            <person name="Xiao X.J."/>
            <person name="Lin M."/>
            <person name="Wu X.Y."/>
            <person name="Wu W.L."/>
            <person name="Chen Y.Y."/>
            <person name="Chang S.B."/>
            <person name="Sakamoto S."/>
            <person name="Ohme-Takagi M."/>
            <person name="Yagi M."/>
            <person name="Zeng S.J."/>
            <person name="Shen C.Y."/>
            <person name="Yeh C.M."/>
            <person name="Luo Y.B."/>
            <person name="Tsai W.C."/>
            <person name="Van de Peer Y."/>
            <person name="Liu Z.J."/>
        </authorList>
    </citation>
    <scope>NUCLEOTIDE SEQUENCE [LARGE SCALE GENOMIC DNA]</scope>
    <source>
        <strain evidence="3">cv. Shenzhen</strain>
        <tissue evidence="2">Stem</tissue>
    </source>
</reference>
<evidence type="ECO:0000256" key="1">
    <source>
        <dbReference type="SAM" id="Phobius"/>
    </source>
</evidence>
<keyword evidence="1" id="KW-1133">Transmembrane helix</keyword>
<sequence>MGNHLSPYLCNLTFLIAAPNHYFLSTGRRLRKKASSSGGAKNSFTSPAARRVDDGSSIRLFLGVGGGANAVGIFASASFGVLHSSSSSSSLAVTAPASIADLSGLFRIRKMFHQQFQGFSSERKCEDQRIHQE</sequence>
<dbReference type="AlphaFoldDB" id="A0A2I0AGD5"/>
<feature type="transmembrane region" description="Helical" evidence="1">
    <location>
        <begin position="6"/>
        <end position="24"/>
    </location>
</feature>